<name>A0A1M7R4Z6_9BURK</name>
<dbReference type="Pfam" id="PF08811">
    <property type="entry name" value="DUF1800"/>
    <property type="match status" value="1"/>
</dbReference>
<dbReference type="PANTHER" id="PTHR43737">
    <property type="entry name" value="BLL7424 PROTEIN"/>
    <property type="match status" value="1"/>
</dbReference>
<gene>
    <name evidence="2" type="ORF">SAMN05192549_110105</name>
</gene>
<dbReference type="EMBL" id="FRCX01000010">
    <property type="protein sequence ID" value="SHN39969.1"/>
    <property type="molecule type" value="Genomic_DNA"/>
</dbReference>
<proteinExistence type="predicted"/>
<evidence type="ECO:0000256" key="1">
    <source>
        <dbReference type="SAM" id="MobiDB-lite"/>
    </source>
</evidence>
<evidence type="ECO:0000313" key="3">
    <source>
        <dbReference type="Proteomes" id="UP000184339"/>
    </source>
</evidence>
<keyword evidence="3" id="KW-1185">Reference proteome</keyword>
<evidence type="ECO:0000313" key="2">
    <source>
        <dbReference type="EMBL" id="SHN39969.1"/>
    </source>
</evidence>
<dbReference type="STRING" id="551987.SAMN05192549_110105"/>
<accession>A0A1M7R4Z6</accession>
<feature type="region of interest" description="Disordered" evidence="1">
    <location>
        <begin position="56"/>
        <end position="76"/>
    </location>
</feature>
<reference evidence="3" key="1">
    <citation type="submission" date="2016-11" db="EMBL/GenBank/DDBJ databases">
        <authorList>
            <person name="Varghese N."/>
            <person name="Submissions S."/>
        </authorList>
    </citation>
    <scope>NUCLEOTIDE SEQUENCE [LARGE SCALE GENOMIC DNA]</scope>
    <source>
        <strain evidence="3">Sac-22</strain>
    </source>
</reference>
<dbReference type="AlphaFoldDB" id="A0A1M7R4Z6"/>
<dbReference type="PANTHER" id="PTHR43737:SF1">
    <property type="entry name" value="DUF1501 DOMAIN-CONTAINING PROTEIN"/>
    <property type="match status" value="1"/>
</dbReference>
<sequence>MSTEIANAEEAPADALPLAALAGLSASALLAGCGGGNAADSGNGTTMARILQGDAPAADSGTSATPSGDAAPHQMVQGGAQASAITGISAAAAARFLAQAAMGASRADIASVQSLGYAGWLEAQFALPQSTSRWDWLVSKGYNNISYRNSEAGFDNCAWRKLITSPDTLRQRVTLALSEICVAAIDGLVGSGWRAFSAAAYLDLLEGEAFGNYRTLLGKISTSPAMGQFLTFRGNVKYNPATGAMPDENYAREVMQLFTIGLLRLNQDGTPVLVNGKPQETYGLADITGLARIFTGWDFDMAGGNATTPDFLHRPMVQIPKRHETGASTFLGQTVAAGADGAKALNAALDIIFAHPNVAPFISRQLIQKLVTSNPSPEYVARVAAVFSNDGKGVKGNLKAVLRAVLLDKEARTAPTTANTSYGKLREPMLRMLAWARAYRATSATDVWAIGNTSDASARLGQSPLRSPSVFNFYRPGYVPPNGAVAAAGLVAPEFQLTNESSVVGYVNYMQRAVSKGIADVKADYSSLLPLAGDAKALLGEINLVLAAGQLSSGTLSLLSSAIGGMPATTDAAKYNRIYAALTLVLAAPEFLVQQ</sequence>
<dbReference type="InterPro" id="IPR014917">
    <property type="entry name" value="DUF1800"/>
</dbReference>
<organism evidence="2 3">
    <name type="scientific">Duganella sacchari</name>
    <dbReference type="NCBI Taxonomy" id="551987"/>
    <lineage>
        <taxon>Bacteria</taxon>
        <taxon>Pseudomonadati</taxon>
        <taxon>Pseudomonadota</taxon>
        <taxon>Betaproteobacteria</taxon>
        <taxon>Burkholderiales</taxon>
        <taxon>Oxalobacteraceae</taxon>
        <taxon>Telluria group</taxon>
        <taxon>Duganella</taxon>
    </lineage>
</organism>
<dbReference type="OrthoDB" id="9772295at2"/>
<dbReference type="RefSeq" id="WP_084560277.1">
    <property type="nucleotide sequence ID" value="NZ_FRCX01000010.1"/>
</dbReference>
<protein>
    <submittedName>
        <fullName evidence="2">Uncharacterized conserved protein, DUF1800 family</fullName>
    </submittedName>
</protein>
<dbReference type="Proteomes" id="UP000184339">
    <property type="component" value="Unassembled WGS sequence"/>
</dbReference>